<comment type="similarity">
    <text evidence="1 5">Belongs to the OSBP family.</text>
</comment>
<dbReference type="PANTHER" id="PTHR10972:SF102">
    <property type="entry name" value="OXYSTEROL-BINDING PROTEIN"/>
    <property type="match status" value="1"/>
</dbReference>
<evidence type="ECO:0000313" key="8">
    <source>
        <dbReference type="Proteomes" id="UP000182444"/>
    </source>
</evidence>
<sequence length="494" mass="54996">MHHHLNPKALFSGRKESTSPQTQAASGSGAVSPGRPLDSSTNVEDVDELDGDGQNIIMGIIAQLRPGADLSRITLPTFILERKSMLERITNSLQHPTYVIEAHATKDPMQRFIQVVKWYHSGWHITPKAVKKPLNPILGEFFTCYWDYDDGSHGYYISEQTSHHPPKSSYFYMIPEHNIRVDGTLAPKSRFLGNSAASLMEGATILKFLDIVDAKGAPEEYEITSPNAYARGILFGRLKYEYCDHSIIKCPALDLTLDLDFKAKGFISGTYNAFEGQIKKISTGEAFYDVYGKWDEIIELKNLKTGEKSVLFDVTKAALHPPKVRPIAEQAATESRRLWEPVTDALAKRDHTVATDEKFKIEDKQRTLAKEREEHGVKFLPKLFKPAPAPLDFILYKDLHGTPEEITKEILSIVPILPGQQFTKDFEMSGEKKYKLEKSGQASSETQPPATTTAAAPQAGAVPTTPANGQTPLAKTSDLQEALPTEEDEFHDAQ</sequence>
<evidence type="ECO:0000256" key="3">
    <source>
        <dbReference type="ARBA" id="ARBA00023055"/>
    </source>
</evidence>
<dbReference type="AlphaFoldDB" id="A0A1D8N3H1"/>
<dbReference type="GO" id="GO:0005829">
    <property type="term" value="C:cytosol"/>
    <property type="evidence" value="ECO:0007669"/>
    <property type="project" value="TreeGrafter"/>
</dbReference>
<evidence type="ECO:0000256" key="2">
    <source>
        <dbReference type="ARBA" id="ARBA00022448"/>
    </source>
</evidence>
<feature type="compositionally biased region" description="Low complexity" evidence="6">
    <location>
        <begin position="446"/>
        <end position="467"/>
    </location>
</feature>
<dbReference type="Gene3D" id="3.30.70.3490">
    <property type="match status" value="1"/>
</dbReference>
<dbReference type="SUPFAM" id="SSF144000">
    <property type="entry name" value="Oxysterol-binding protein-like"/>
    <property type="match status" value="1"/>
</dbReference>
<dbReference type="eggNOG" id="KOG2210">
    <property type="taxonomic scope" value="Eukaryota"/>
</dbReference>
<dbReference type="GO" id="GO:0032541">
    <property type="term" value="C:cortical endoplasmic reticulum"/>
    <property type="evidence" value="ECO:0007669"/>
    <property type="project" value="TreeGrafter"/>
</dbReference>
<evidence type="ECO:0000256" key="4">
    <source>
        <dbReference type="ARBA" id="ARBA00023121"/>
    </source>
</evidence>
<dbReference type="FunFam" id="1.10.287.2720:FF:000001">
    <property type="entry name" value="Oxysterol-binding OBPalpha"/>
    <property type="match status" value="1"/>
</dbReference>
<evidence type="ECO:0000256" key="6">
    <source>
        <dbReference type="SAM" id="MobiDB-lite"/>
    </source>
</evidence>
<dbReference type="InterPro" id="IPR018494">
    <property type="entry name" value="Oxysterol-bd_CS"/>
</dbReference>
<accession>A0A1D8N3H1</accession>
<proteinExistence type="inferred from homology"/>
<evidence type="ECO:0000313" key="7">
    <source>
        <dbReference type="EMBL" id="AOW00174.1"/>
    </source>
</evidence>
<reference evidence="7 8" key="1">
    <citation type="journal article" date="2016" name="PLoS ONE">
        <title>Sequence Assembly of Yarrowia lipolytica Strain W29/CLIB89 Shows Transposable Element Diversity.</title>
        <authorList>
            <person name="Magnan C."/>
            <person name="Yu J."/>
            <person name="Chang I."/>
            <person name="Jahn E."/>
            <person name="Kanomata Y."/>
            <person name="Wu J."/>
            <person name="Zeller M."/>
            <person name="Oakes M."/>
            <person name="Baldi P."/>
            <person name="Sandmeyer S."/>
        </authorList>
    </citation>
    <scope>NUCLEOTIDE SEQUENCE [LARGE SCALE GENOMIC DNA]</scope>
    <source>
        <strain evidence="8">CLIB89(W29)</strain>
    </source>
</reference>
<dbReference type="KEGG" id="yli:2906365"/>
<dbReference type="PROSITE" id="PS01013">
    <property type="entry name" value="OSBP"/>
    <property type="match status" value="1"/>
</dbReference>
<feature type="compositionally biased region" description="Polar residues" evidence="6">
    <location>
        <begin position="468"/>
        <end position="479"/>
    </location>
</feature>
<keyword evidence="4" id="KW-0446">Lipid-binding</keyword>
<dbReference type="RefSeq" id="XP_499687.2">
    <property type="nucleotide sequence ID" value="XM_499687.3"/>
</dbReference>
<feature type="region of interest" description="Disordered" evidence="6">
    <location>
        <begin position="433"/>
        <end position="494"/>
    </location>
</feature>
<evidence type="ECO:0008006" key="9">
    <source>
        <dbReference type="Google" id="ProtNLM"/>
    </source>
</evidence>
<feature type="region of interest" description="Disordered" evidence="6">
    <location>
        <begin position="1"/>
        <end position="48"/>
    </location>
</feature>
<dbReference type="EMBL" id="CP017553">
    <property type="protein sequence ID" value="AOW00174.1"/>
    <property type="molecule type" value="Genomic_DNA"/>
</dbReference>
<name>A0A1D8N3H1_YARLL</name>
<gene>
    <name evidence="7" type="ORF">YALI1_A02833g</name>
</gene>
<feature type="compositionally biased region" description="Acidic residues" evidence="6">
    <location>
        <begin position="484"/>
        <end position="494"/>
    </location>
</feature>
<evidence type="ECO:0000256" key="1">
    <source>
        <dbReference type="ARBA" id="ARBA00008842"/>
    </source>
</evidence>
<dbReference type="VEuPathDB" id="FungiDB:YALI1_A02833g"/>
<keyword evidence="2" id="KW-0813">Transport</keyword>
<dbReference type="GO" id="GO:0006869">
    <property type="term" value="P:lipid transport"/>
    <property type="evidence" value="ECO:0007669"/>
    <property type="project" value="UniProtKB-KW"/>
</dbReference>
<organism evidence="7 8">
    <name type="scientific">Yarrowia lipolytica</name>
    <name type="common">Candida lipolytica</name>
    <dbReference type="NCBI Taxonomy" id="4952"/>
    <lineage>
        <taxon>Eukaryota</taxon>
        <taxon>Fungi</taxon>
        <taxon>Dikarya</taxon>
        <taxon>Ascomycota</taxon>
        <taxon>Saccharomycotina</taxon>
        <taxon>Dipodascomycetes</taxon>
        <taxon>Dipodascales</taxon>
        <taxon>Dipodascales incertae sedis</taxon>
        <taxon>Yarrowia</taxon>
    </lineage>
</organism>
<keyword evidence="3" id="KW-0445">Lipid transport</keyword>
<dbReference type="Gene3D" id="1.10.287.2720">
    <property type="match status" value="1"/>
</dbReference>
<protein>
    <recommendedName>
        <fullName evidence="9">Oxysterol-binding protein</fullName>
    </recommendedName>
</protein>
<dbReference type="InterPro" id="IPR000648">
    <property type="entry name" value="Oxysterol-bd"/>
</dbReference>
<dbReference type="InterPro" id="IPR037239">
    <property type="entry name" value="OSBP_sf"/>
</dbReference>
<dbReference type="GeneID" id="2906365"/>
<evidence type="ECO:0000256" key="5">
    <source>
        <dbReference type="RuleBase" id="RU003844"/>
    </source>
</evidence>
<dbReference type="Pfam" id="PF01237">
    <property type="entry name" value="Oxysterol_BP"/>
    <property type="match status" value="1"/>
</dbReference>
<dbReference type="SMR" id="A0A1D8N3H1"/>
<dbReference type="Gene3D" id="2.40.160.120">
    <property type="match status" value="1"/>
</dbReference>
<dbReference type="FunFam" id="2.40.160.120:FF:000007">
    <property type="entry name" value="Oxysterol binding protein"/>
    <property type="match status" value="1"/>
</dbReference>
<dbReference type="GO" id="GO:0016020">
    <property type="term" value="C:membrane"/>
    <property type="evidence" value="ECO:0007669"/>
    <property type="project" value="TreeGrafter"/>
</dbReference>
<dbReference type="Proteomes" id="UP000182444">
    <property type="component" value="Chromosome 1A"/>
</dbReference>
<dbReference type="PANTHER" id="PTHR10972">
    <property type="entry name" value="OXYSTEROL-BINDING PROTEIN-RELATED"/>
    <property type="match status" value="1"/>
</dbReference>
<dbReference type="VEuPathDB" id="FungiDB:YALI0_A02354g"/>
<dbReference type="GO" id="GO:0032934">
    <property type="term" value="F:sterol binding"/>
    <property type="evidence" value="ECO:0007669"/>
    <property type="project" value="TreeGrafter"/>
</dbReference>